<proteinExistence type="predicted"/>
<feature type="region of interest" description="Disordered" evidence="1">
    <location>
        <begin position="71"/>
        <end position="105"/>
    </location>
</feature>
<evidence type="ECO:0000313" key="2">
    <source>
        <dbReference type="EMBL" id="GAA1781829.1"/>
    </source>
</evidence>
<keyword evidence="3" id="KW-1185">Reference proteome</keyword>
<dbReference type="EMBL" id="BAAAPO010000006">
    <property type="protein sequence ID" value="GAA1781829.1"/>
    <property type="molecule type" value="Genomic_DNA"/>
</dbReference>
<protein>
    <recommendedName>
        <fullName evidence="4">DUF5666 domain-containing protein</fullName>
    </recommendedName>
</protein>
<evidence type="ECO:0000256" key="1">
    <source>
        <dbReference type="SAM" id="MobiDB-lite"/>
    </source>
</evidence>
<comment type="caution">
    <text evidence="2">The sequence shown here is derived from an EMBL/GenBank/DDBJ whole genome shotgun (WGS) entry which is preliminary data.</text>
</comment>
<name>A0ABN2LAN8_9MICO</name>
<dbReference type="Proteomes" id="UP001499938">
    <property type="component" value="Unassembled WGS sequence"/>
</dbReference>
<sequence>MTGASGEVVALDGTTAQVRNERTGQVAVTWSTKTTFSETVAGKASDIKVGDCVTAVSTADGAAATSVRVSKPADDGTCTRGGFGRDGFPGGGMPGGGTGMPSDMPTDMPSGMPTDLPSGMPSGGPGGAGMGSFVTGAVTAVAADSITVNAMSFPGSPGSTASASATAATSTTESTSVALGSDTAITTTAAADAKSVKVGVCVTALGDTDSVGAVTATSVAISQPVDGACGSGGMGGFGGTRPGNGGTTS</sequence>
<evidence type="ECO:0008006" key="4">
    <source>
        <dbReference type="Google" id="ProtNLM"/>
    </source>
</evidence>
<feature type="compositionally biased region" description="Gly residues" evidence="1">
    <location>
        <begin position="79"/>
        <end position="99"/>
    </location>
</feature>
<evidence type="ECO:0000313" key="3">
    <source>
        <dbReference type="Proteomes" id="UP001499938"/>
    </source>
</evidence>
<reference evidence="2 3" key="1">
    <citation type="journal article" date="2019" name="Int. J. Syst. Evol. Microbiol.">
        <title>The Global Catalogue of Microorganisms (GCM) 10K type strain sequencing project: providing services to taxonomists for standard genome sequencing and annotation.</title>
        <authorList>
            <consortium name="The Broad Institute Genomics Platform"/>
            <consortium name="The Broad Institute Genome Sequencing Center for Infectious Disease"/>
            <person name="Wu L."/>
            <person name="Ma J."/>
        </authorList>
    </citation>
    <scope>NUCLEOTIDE SEQUENCE [LARGE SCALE GENOMIC DNA]</scope>
    <source>
        <strain evidence="2 3">JCM 15592</strain>
    </source>
</reference>
<organism evidence="2 3">
    <name type="scientific">Nostocoides veronense</name>
    <dbReference type="NCBI Taxonomy" id="330836"/>
    <lineage>
        <taxon>Bacteria</taxon>
        <taxon>Bacillati</taxon>
        <taxon>Actinomycetota</taxon>
        <taxon>Actinomycetes</taxon>
        <taxon>Micrococcales</taxon>
        <taxon>Intrasporangiaceae</taxon>
        <taxon>Nostocoides</taxon>
    </lineage>
</organism>
<accession>A0ABN2LAN8</accession>
<gene>
    <name evidence="2" type="ORF">GCM10009811_04070</name>
</gene>